<gene>
    <name evidence="10" type="ORF">TrVE_jg10148</name>
</gene>
<evidence type="ECO:0000256" key="7">
    <source>
        <dbReference type="SAM" id="MobiDB-lite"/>
    </source>
</evidence>
<feature type="compositionally biased region" description="Gly residues" evidence="7">
    <location>
        <begin position="2006"/>
        <end position="2033"/>
    </location>
</feature>
<accession>A0A9W7EYH4</accession>
<feature type="domain" description="Helicase C-terminal" evidence="9">
    <location>
        <begin position="1450"/>
        <end position="1661"/>
    </location>
</feature>
<dbReference type="PANTHER" id="PTHR47961:SF13">
    <property type="entry name" value="ACTIVATING SIGNAL COINTEGRATOR 1 COMPLEX SUBUNIT 3"/>
    <property type="match status" value="1"/>
</dbReference>
<dbReference type="PROSITE" id="PS51192">
    <property type="entry name" value="HELICASE_ATP_BIND_1"/>
    <property type="match status" value="2"/>
</dbReference>
<keyword evidence="5" id="KW-0067">ATP-binding</keyword>
<evidence type="ECO:0000256" key="6">
    <source>
        <dbReference type="ARBA" id="ARBA00034541"/>
    </source>
</evidence>
<dbReference type="CDD" id="cd18795">
    <property type="entry name" value="SF2_C_Ski2"/>
    <property type="match status" value="2"/>
</dbReference>
<sequence>MSVILNEVTAPLYDSLLLLLDALPPKLDPSLDPSSNPTKVETKPTAPSSSSSSSSSSDIFPPSSIVTLVKSIGSPFPPDHLASEIIRCINTHQSDEASLQGSLFALLGEDNVTSIFSIFEHIPSIVAACNTLGVETYVDLCVSEFNPSSKSAPSTSLDDAARNAETMLAVAQAAAEFAQSDLAALSAKTNNAPALVGVTVKRTSDKQNKKAMKAAKKAAATARSNLSSLNNLNSAQSDFLEDVGFDPAYLAQERSLGLQGGGFRGASAEDIEAMKSALNPEGSKQYYEKTGLPAGTTRDYEDGYEVVNVPAKFRDEDSLRARIVLKDSMDKTCIKGFTNIPTLNPMQSTVFKTAFKSQENLLICAPTGAGKTNVAMLTVLAHFRDKGVIKNEDDPYAAYANVGSSEFESGKKVIYIAPMKALAQEVVEKFGKRLKPLKLKVAELTGDMQLTKAEAERTDVIVTTPEKWDVVTRKGGDGSLSQSCGLLIIDEVHLLADGRGAVIESVVARLHRLVESSQKSVRIVGLSATLPNYKDVASFLRVHLERGLFYFGPEHRPVPLSQTFFGVTEKDRWKCIKKMNEIAYDTIVDSLRRGYQVMVFVHSRKDTGLTCGALAEIAAKRGELERYFLTSNDPGSAYGKFADKAQKSRNRELSGHFRNGMGIHHAGMLRGDRKLSESMFAEGAIKVLCCTATLAWGVNLPAHTVIIKGTEVYNAEKGGMMDLSILDVQQIFGRAGRPQFDTFGEANLITTQKGLPRYLNLLVSQSAIESNFIKQLADHLNAEVVGGTVCNIQEASQWLQYTYLYVRMLKNPMAYGINVADIETDPRLQKKTTELVINAAKLLDERRMLRYDPRSGNLAVTDLGRVASHFYIQNESVATFNELLARMPSPSEVELLHVICSACEFTNVKVRQEELKEIDELSAQHCPLAVKSTVDESAGKSNVLLQAYIGHAKVNSFTLISDTNYIASNAGRVARALFEMCLKRGMAGQAAKLLRIAKSIDKRVWWFHTPLRQFSEDLPRNIFPAIESRGYSSFDYTMSLLDMGNDEIGQLCHWQRGGATVRKHVKFLPYLAMSCTVQPLSRSILKFTLTLSSMFDWHSKWCGGAQGFWLWVEDGENERVYHQEFILFSKRSHPEVMEVELTIPAFDPLPPQYYVKLTSDQFVGVEQVLPVSFKRLMLPEKSSPYTDLLDLTPLPVGALLDPKYESLYEHKFDCFNPIQTQMFHVLYHTDKSVLLGAPTGSGKTIVAELAMLRLKRVQPNKKTVYIAPLKSLARERLKEWRKNLGDKLGWRVLELSGDTTHDSRTMAKADVLVCTPEKWDLITRGWKESGRKFTKDVGLLVIDEIHLLGEERGAVLEAIVSRTRYISEVVKGEAKEVEGGGEAFAGTRIVGLSTALANPVDLSEWMGISFDPPNRGIGMYNFRPSVRPIPMEVHIQGFPGRHYCPRMATMNKPCYAAIKEHSYGKPVIIFVASRRQTRLTALDLISYAAGDEDPRLFLTGKGDVDMDLVCQTIGDGALKHTLQFGIGLHHAGLSGSDREVVEKLFLDGEIQVLVATSTLAWGVNLPAHLVIVKGTEFFDGKTSRYVDYPVTDVLQMMGRAGRPQFDTLGVACVLVQEGKKNFYRKFLYDPFPVESKLQGRICEILNAEVATGTLSSFNEGVGFLKWSYFYRRLLKNPSYYGCEGTGEAEEIEAFMLKMTRETVETLQGTGCLELVEGEAKGAEFLGKEEDRILILSTALGRAASKFYLHHKAPQEMRDGLRGLRGELVKARGELEEAAVADVIRIISYCTEMDELPVRHNEENLNEDLSGDVRWGVTSEMDFLDPHCKCWLLIQAWLDEAQELPISDYINDTRTVVDQLGRLFAAMLFVCVGDGEGAKDGMLDVAAAILAADSCVKRRCYPDRTCIFQQVGGIVGKGDFEDKEAACARFLDKGGWKDLKELKIKSLEGGRGGDDEFLRKLKSAGAFKAGRVLEDLARVPHLESVKASKGAAKGEGVIKVELKVRGGGGGGGGRGGRGGGRGGRGGGGGGGGDSGISVLVGSSGTRQLLAAPKSVGLKNGGRNGVENIEVEIAVGEGARGPCKVKVLVDGWVGVDVEVDVEETPF</sequence>
<evidence type="ECO:0000256" key="5">
    <source>
        <dbReference type="ARBA" id="ARBA00022840"/>
    </source>
</evidence>
<dbReference type="SMART" id="SM00487">
    <property type="entry name" value="DEXDc"/>
    <property type="match status" value="2"/>
</dbReference>
<dbReference type="GO" id="GO:0016787">
    <property type="term" value="F:hydrolase activity"/>
    <property type="evidence" value="ECO:0007669"/>
    <property type="project" value="UniProtKB-KW"/>
</dbReference>
<dbReference type="Gene3D" id="1.10.10.10">
    <property type="entry name" value="Winged helix-like DNA-binding domain superfamily/Winged helix DNA-binding domain"/>
    <property type="match status" value="2"/>
</dbReference>
<dbReference type="FunFam" id="1.10.10.10:FF:000012">
    <property type="entry name" value="U5 small nuclear ribonucleoprotein helicase"/>
    <property type="match status" value="1"/>
</dbReference>
<dbReference type="FunFam" id="1.10.3380.10:FF:000001">
    <property type="entry name" value="U5 small nuclear ribonucleoprotein helicase"/>
    <property type="match status" value="1"/>
</dbReference>
<evidence type="ECO:0000259" key="9">
    <source>
        <dbReference type="PROSITE" id="PS51194"/>
    </source>
</evidence>
<dbReference type="InterPro" id="IPR004179">
    <property type="entry name" value="Sec63-dom"/>
</dbReference>
<dbReference type="InterPro" id="IPR050474">
    <property type="entry name" value="Hel308_SKI2-like"/>
</dbReference>
<keyword evidence="2" id="KW-0547">Nucleotide-binding</keyword>
<organism evidence="10 11">
    <name type="scientific">Triparma verrucosa</name>
    <dbReference type="NCBI Taxonomy" id="1606542"/>
    <lineage>
        <taxon>Eukaryota</taxon>
        <taxon>Sar</taxon>
        <taxon>Stramenopiles</taxon>
        <taxon>Ochrophyta</taxon>
        <taxon>Bolidophyceae</taxon>
        <taxon>Parmales</taxon>
        <taxon>Triparmaceae</taxon>
        <taxon>Triparma</taxon>
    </lineage>
</organism>
<dbReference type="GO" id="GO:0005524">
    <property type="term" value="F:ATP binding"/>
    <property type="evidence" value="ECO:0007669"/>
    <property type="project" value="UniProtKB-KW"/>
</dbReference>
<evidence type="ECO:0000259" key="8">
    <source>
        <dbReference type="PROSITE" id="PS51192"/>
    </source>
</evidence>
<dbReference type="InterPro" id="IPR057842">
    <property type="entry name" value="WH_MER3"/>
</dbReference>
<evidence type="ECO:0000256" key="3">
    <source>
        <dbReference type="ARBA" id="ARBA00022801"/>
    </source>
</evidence>
<dbReference type="Gene3D" id="1.10.150.20">
    <property type="entry name" value="5' to 3' exonuclease, C-terminal subdomain"/>
    <property type="match status" value="1"/>
</dbReference>
<dbReference type="SMART" id="SM00973">
    <property type="entry name" value="Sec63"/>
    <property type="match status" value="2"/>
</dbReference>
<feature type="region of interest" description="Disordered" evidence="7">
    <location>
        <begin position="2006"/>
        <end position="2035"/>
    </location>
</feature>
<dbReference type="SUPFAM" id="SSF158702">
    <property type="entry name" value="Sec63 N-terminal domain-like"/>
    <property type="match status" value="2"/>
</dbReference>
<dbReference type="PANTHER" id="PTHR47961">
    <property type="entry name" value="DNA POLYMERASE THETA, PUTATIVE (AFU_ORTHOLOGUE AFUA_1G05260)-RELATED"/>
    <property type="match status" value="1"/>
</dbReference>
<evidence type="ECO:0000313" key="11">
    <source>
        <dbReference type="Proteomes" id="UP001165160"/>
    </source>
</evidence>
<dbReference type="Pfam" id="PF02889">
    <property type="entry name" value="Sec63"/>
    <property type="match status" value="2"/>
</dbReference>
<dbReference type="InterPro" id="IPR014001">
    <property type="entry name" value="Helicase_ATP-bd"/>
</dbReference>
<dbReference type="SMART" id="SM00490">
    <property type="entry name" value="HELICc"/>
    <property type="match status" value="2"/>
</dbReference>
<comment type="caution">
    <text evidence="10">The sequence shown here is derived from an EMBL/GenBank/DDBJ whole genome shotgun (WGS) entry which is preliminary data.</text>
</comment>
<dbReference type="Gene3D" id="1.10.3380.10">
    <property type="entry name" value="Sec63 N-terminal domain-like domain"/>
    <property type="match status" value="2"/>
</dbReference>
<protein>
    <recommendedName>
        <fullName evidence="6">U5 small nuclear ribonucleoprotein 200 kDa helicase</fullName>
    </recommendedName>
</protein>
<dbReference type="PIRSF" id="PIRSF039073">
    <property type="entry name" value="BRR2"/>
    <property type="match status" value="1"/>
</dbReference>
<feature type="region of interest" description="Disordered" evidence="7">
    <location>
        <begin position="30"/>
        <end position="60"/>
    </location>
</feature>
<dbReference type="Pfam" id="PF00270">
    <property type="entry name" value="DEAD"/>
    <property type="match status" value="2"/>
</dbReference>
<reference evidence="11" key="1">
    <citation type="journal article" date="2023" name="Commun. Biol.">
        <title>Genome analysis of Parmales, the sister group of diatoms, reveals the evolutionary specialization of diatoms from phago-mixotrophs to photoautotrophs.</title>
        <authorList>
            <person name="Ban H."/>
            <person name="Sato S."/>
            <person name="Yoshikawa S."/>
            <person name="Yamada K."/>
            <person name="Nakamura Y."/>
            <person name="Ichinomiya M."/>
            <person name="Sato N."/>
            <person name="Blanc-Mathieu R."/>
            <person name="Endo H."/>
            <person name="Kuwata A."/>
            <person name="Ogata H."/>
        </authorList>
    </citation>
    <scope>NUCLEOTIDE SEQUENCE [LARGE SCALE GENOMIC DNA]</scope>
    <source>
        <strain evidence="11">NIES 3699</strain>
    </source>
</reference>
<dbReference type="EMBL" id="BRXX01000184">
    <property type="protein sequence ID" value="GMH96468.1"/>
    <property type="molecule type" value="Genomic_DNA"/>
</dbReference>
<dbReference type="SUPFAM" id="SSF52540">
    <property type="entry name" value="P-loop containing nucleoside triphosphate hydrolases"/>
    <property type="match status" value="3"/>
</dbReference>
<evidence type="ECO:0000256" key="2">
    <source>
        <dbReference type="ARBA" id="ARBA00022741"/>
    </source>
</evidence>
<feature type="domain" description="Helicase C-terminal" evidence="9">
    <location>
        <begin position="583"/>
        <end position="796"/>
    </location>
</feature>
<dbReference type="FunFam" id="1.10.10.10:FF:000024">
    <property type="entry name" value="U5 small nuclear ribonucleoprotein helicase"/>
    <property type="match status" value="1"/>
</dbReference>
<dbReference type="SMART" id="SM00382">
    <property type="entry name" value="AAA"/>
    <property type="match status" value="2"/>
</dbReference>
<name>A0A9W7EYH4_9STRA</name>
<evidence type="ECO:0000256" key="1">
    <source>
        <dbReference type="ARBA" id="ARBA00010140"/>
    </source>
</evidence>
<dbReference type="InterPro" id="IPR003593">
    <property type="entry name" value="AAA+_ATPase"/>
</dbReference>
<dbReference type="FunFam" id="3.40.50.300:FF:003287">
    <property type="entry name" value="U5 small nuclear ribonucleoprotein 200 kDa helicase"/>
    <property type="match status" value="1"/>
</dbReference>
<dbReference type="InterPro" id="IPR035892">
    <property type="entry name" value="C2_domain_sf"/>
</dbReference>
<dbReference type="Pfam" id="PF23445">
    <property type="entry name" value="WHD_SNRNP200"/>
    <property type="match status" value="2"/>
</dbReference>
<dbReference type="SUPFAM" id="SSF46785">
    <property type="entry name" value="Winged helix' DNA-binding domain"/>
    <property type="match status" value="1"/>
</dbReference>
<keyword evidence="4" id="KW-0347">Helicase</keyword>
<proteinExistence type="inferred from homology"/>
<comment type="similarity">
    <text evidence="1">Belongs to the helicase family. SKI2 subfamily.</text>
</comment>
<dbReference type="GO" id="GO:0003676">
    <property type="term" value="F:nucleic acid binding"/>
    <property type="evidence" value="ECO:0007669"/>
    <property type="project" value="InterPro"/>
</dbReference>
<keyword evidence="11" id="KW-1185">Reference proteome</keyword>
<dbReference type="FunFam" id="3.40.50.300:FF:000062">
    <property type="entry name" value="U5 small nuclear ribonucleoprotein helicase"/>
    <property type="match status" value="1"/>
</dbReference>
<evidence type="ECO:0000313" key="10">
    <source>
        <dbReference type="EMBL" id="GMH96468.1"/>
    </source>
</evidence>
<dbReference type="InterPro" id="IPR036390">
    <property type="entry name" value="WH_DNA-bd_sf"/>
</dbReference>
<dbReference type="InterPro" id="IPR027417">
    <property type="entry name" value="P-loop_NTPase"/>
</dbReference>
<feature type="compositionally biased region" description="Low complexity" evidence="7">
    <location>
        <begin position="48"/>
        <end position="57"/>
    </location>
</feature>
<dbReference type="Gene3D" id="3.40.50.300">
    <property type="entry name" value="P-loop containing nucleotide triphosphate hydrolases"/>
    <property type="match status" value="4"/>
</dbReference>
<dbReference type="GO" id="GO:0004386">
    <property type="term" value="F:helicase activity"/>
    <property type="evidence" value="ECO:0007669"/>
    <property type="project" value="UniProtKB-KW"/>
</dbReference>
<feature type="domain" description="Helicase ATP-binding" evidence="8">
    <location>
        <begin position="1224"/>
        <end position="1414"/>
    </location>
</feature>
<feature type="domain" description="Helicase ATP-binding" evidence="8">
    <location>
        <begin position="352"/>
        <end position="548"/>
    </location>
</feature>
<dbReference type="InterPro" id="IPR036388">
    <property type="entry name" value="WH-like_DNA-bd_sf"/>
</dbReference>
<dbReference type="InterPro" id="IPR011545">
    <property type="entry name" value="DEAD/DEAH_box_helicase_dom"/>
</dbReference>
<dbReference type="InterPro" id="IPR001650">
    <property type="entry name" value="Helicase_C-like"/>
</dbReference>
<dbReference type="FunFam" id="3.40.50.300:FF:000231">
    <property type="entry name" value="Activating signal cointegrator 1 complex subunit 3"/>
    <property type="match status" value="1"/>
</dbReference>
<dbReference type="Gene3D" id="2.60.40.150">
    <property type="entry name" value="C2 domain"/>
    <property type="match status" value="1"/>
</dbReference>
<keyword evidence="3" id="KW-0378">Hydrolase</keyword>
<evidence type="ECO:0000256" key="4">
    <source>
        <dbReference type="ARBA" id="ARBA00022806"/>
    </source>
</evidence>
<dbReference type="PROSITE" id="PS51194">
    <property type="entry name" value="HELICASE_CTER"/>
    <property type="match status" value="2"/>
</dbReference>
<dbReference type="Pfam" id="PF00271">
    <property type="entry name" value="Helicase_C"/>
    <property type="match status" value="1"/>
</dbReference>
<dbReference type="Proteomes" id="UP001165160">
    <property type="component" value="Unassembled WGS sequence"/>
</dbReference>